<reference evidence="1 2" key="1">
    <citation type="submission" date="2018-04" db="EMBL/GenBank/DDBJ databases">
        <title>Altererythrobacter sp. HME9302 genome sequencing and assembly.</title>
        <authorList>
            <person name="Kang H."/>
            <person name="Kim H."/>
            <person name="Joh K."/>
        </authorList>
    </citation>
    <scope>NUCLEOTIDE SEQUENCE [LARGE SCALE GENOMIC DNA]</scope>
    <source>
        <strain evidence="1 2">HME9302</strain>
    </source>
</reference>
<evidence type="ECO:0000313" key="2">
    <source>
        <dbReference type="Proteomes" id="UP000253727"/>
    </source>
</evidence>
<name>A0A369Q6D4_9SPHN</name>
<protein>
    <submittedName>
        <fullName evidence="1">Uncharacterized protein</fullName>
    </submittedName>
</protein>
<dbReference type="Proteomes" id="UP000253727">
    <property type="component" value="Unassembled WGS sequence"/>
</dbReference>
<comment type="caution">
    <text evidence="1">The sequence shown here is derived from an EMBL/GenBank/DDBJ whole genome shotgun (WGS) entry which is preliminary data.</text>
</comment>
<proteinExistence type="predicted"/>
<evidence type="ECO:0000313" key="1">
    <source>
        <dbReference type="EMBL" id="RDC59075.1"/>
    </source>
</evidence>
<keyword evidence="2" id="KW-1185">Reference proteome</keyword>
<accession>A0A369Q6D4</accession>
<gene>
    <name evidence="1" type="ORF">HME9302_00253</name>
</gene>
<dbReference type="AlphaFoldDB" id="A0A369Q6D4"/>
<dbReference type="EMBL" id="QBKA01000002">
    <property type="protein sequence ID" value="RDC59075.1"/>
    <property type="molecule type" value="Genomic_DNA"/>
</dbReference>
<sequence>MGFIGVKIVYCRNKAYNVAFVYCDHDMMSLVCQELMKRNGGDCLIKNIFIDLIKQSLIFGGSEAVFDRHYPILIHAAADVSYRPAKS</sequence>
<organism evidence="1 2">
    <name type="scientific">Alteripontixanthobacter maritimus</name>
    <dbReference type="NCBI Taxonomy" id="2161824"/>
    <lineage>
        <taxon>Bacteria</taxon>
        <taxon>Pseudomonadati</taxon>
        <taxon>Pseudomonadota</taxon>
        <taxon>Alphaproteobacteria</taxon>
        <taxon>Sphingomonadales</taxon>
        <taxon>Erythrobacteraceae</taxon>
        <taxon>Alteripontixanthobacter</taxon>
    </lineage>
</organism>